<sequence>MVNRILVAGYYGFDNGGDELILFSLLNEFKRFNNKVE</sequence>
<accession>X1TC33</accession>
<comment type="caution">
    <text evidence="1">The sequence shown here is derived from an EMBL/GenBank/DDBJ whole genome shotgun (WGS) entry which is preliminary data.</text>
</comment>
<name>X1TC33_9ZZZZ</name>
<gene>
    <name evidence="1" type="ORF">S12H4_51640</name>
</gene>
<organism evidence="1">
    <name type="scientific">marine sediment metagenome</name>
    <dbReference type="NCBI Taxonomy" id="412755"/>
    <lineage>
        <taxon>unclassified sequences</taxon>
        <taxon>metagenomes</taxon>
        <taxon>ecological metagenomes</taxon>
    </lineage>
</organism>
<evidence type="ECO:0008006" key="2">
    <source>
        <dbReference type="Google" id="ProtNLM"/>
    </source>
</evidence>
<protein>
    <recommendedName>
        <fullName evidence="2">Polysaccharide pyruvyl transferase domain-containing protein</fullName>
    </recommendedName>
</protein>
<proteinExistence type="predicted"/>
<reference evidence="1" key="1">
    <citation type="journal article" date="2014" name="Front. Microbiol.">
        <title>High frequency of phylogenetically diverse reductive dehalogenase-homologous genes in deep subseafloor sedimentary metagenomes.</title>
        <authorList>
            <person name="Kawai M."/>
            <person name="Futagami T."/>
            <person name="Toyoda A."/>
            <person name="Takaki Y."/>
            <person name="Nishi S."/>
            <person name="Hori S."/>
            <person name="Arai W."/>
            <person name="Tsubouchi T."/>
            <person name="Morono Y."/>
            <person name="Uchiyama I."/>
            <person name="Ito T."/>
            <person name="Fujiyama A."/>
            <person name="Inagaki F."/>
            <person name="Takami H."/>
        </authorList>
    </citation>
    <scope>NUCLEOTIDE SEQUENCE</scope>
    <source>
        <strain evidence="1">Expedition CK06-06</strain>
    </source>
</reference>
<dbReference type="AlphaFoldDB" id="X1TC33"/>
<dbReference type="EMBL" id="BARW01032659">
    <property type="protein sequence ID" value="GAJ02893.1"/>
    <property type="molecule type" value="Genomic_DNA"/>
</dbReference>
<feature type="non-terminal residue" evidence="1">
    <location>
        <position position="37"/>
    </location>
</feature>
<evidence type="ECO:0000313" key="1">
    <source>
        <dbReference type="EMBL" id="GAJ02893.1"/>
    </source>
</evidence>